<dbReference type="GO" id="GO:0005777">
    <property type="term" value="C:peroxisome"/>
    <property type="evidence" value="ECO:0007669"/>
    <property type="project" value="TreeGrafter"/>
</dbReference>
<dbReference type="PRINTS" id="PR00081">
    <property type="entry name" value="GDHRDH"/>
</dbReference>
<organism evidence="6 7">
    <name type="scientific">Kuraishia capsulata CBS 1993</name>
    <dbReference type="NCBI Taxonomy" id="1382522"/>
    <lineage>
        <taxon>Eukaryota</taxon>
        <taxon>Fungi</taxon>
        <taxon>Dikarya</taxon>
        <taxon>Ascomycota</taxon>
        <taxon>Saccharomycotina</taxon>
        <taxon>Pichiomycetes</taxon>
        <taxon>Pichiales</taxon>
        <taxon>Pichiaceae</taxon>
        <taxon>Kuraishia</taxon>
    </lineage>
</organism>
<comment type="catalytic activity">
    <reaction evidence="4">
        <text>a (2E,4E)-dienoyl-CoA + NADPH + H(+) = a 4,5-saturated-(3E)-enoyl-CoA + NADP(+)</text>
        <dbReference type="Rhea" id="RHEA:45912"/>
        <dbReference type="ChEBI" id="CHEBI:15378"/>
        <dbReference type="ChEBI" id="CHEBI:57783"/>
        <dbReference type="ChEBI" id="CHEBI:58349"/>
        <dbReference type="ChEBI" id="CHEBI:85101"/>
        <dbReference type="ChEBI" id="CHEBI:85493"/>
        <dbReference type="EC" id="1.3.1.124"/>
    </reaction>
</comment>
<dbReference type="RefSeq" id="XP_022456613.1">
    <property type="nucleotide sequence ID" value="XM_022605112.1"/>
</dbReference>
<dbReference type="InterPro" id="IPR002347">
    <property type="entry name" value="SDR_fam"/>
</dbReference>
<evidence type="ECO:0000256" key="2">
    <source>
        <dbReference type="ARBA" id="ARBA00023002"/>
    </source>
</evidence>
<keyword evidence="2" id="KW-0560">Oxidoreductase</keyword>
<dbReference type="Proteomes" id="UP000019384">
    <property type="component" value="Unassembled WGS sequence"/>
</dbReference>
<dbReference type="OrthoDB" id="2136131at2759"/>
<name>W6MFZ6_9ASCO</name>
<evidence type="ECO:0000256" key="1">
    <source>
        <dbReference type="ARBA" id="ARBA00022857"/>
    </source>
</evidence>
<keyword evidence="1" id="KW-0521">NADP</keyword>
<dbReference type="InterPro" id="IPR045017">
    <property type="entry name" value="DECR2-like"/>
</dbReference>
<evidence type="ECO:0000256" key="5">
    <source>
        <dbReference type="ARBA" id="ARBA00048340"/>
    </source>
</evidence>
<dbReference type="InterPro" id="IPR036291">
    <property type="entry name" value="NAD(P)-bd_dom_sf"/>
</dbReference>
<dbReference type="STRING" id="1382522.W6MFZ6"/>
<dbReference type="Pfam" id="PF13561">
    <property type="entry name" value="adh_short_C2"/>
    <property type="match status" value="1"/>
</dbReference>
<evidence type="ECO:0000256" key="4">
    <source>
        <dbReference type="ARBA" id="ARBA00048009"/>
    </source>
</evidence>
<comment type="catalytic activity">
    <reaction evidence="5">
        <text>a (2E,4Z)-dienoyl-CoA + NADPH + H(+) = a 4,5-saturated-(3E)-enoyl-CoA + NADP(+)</text>
        <dbReference type="Rhea" id="RHEA:61892"/>
        <dbReference type="ChEBI" id="CHEBI:15378"/>
        <dbReference type="ChEBI" id="CHEBI:57783"/>
        <dbReference type="ChEBI" id="CHEBI:58349"/>
        <dbReference type="ChEBI" id="CHEBI:85099"/>
        <dbReference type="ChEBI" id="CHEBI:85493"/>
        <dbReference type="EC" id="1.3.1.124"/>
    </reaction>
</comment>
<evidence type="ECO:0000313" key="6">
    <source>
        <dbReference type="EMBL" id="CDK24596.1"/>
    </source>
</evidence>
<dbReference type="GeneID" id="34518001"/>
<gene>
    <name evidence="6" type="ORF">KUCA_T00000562001</name>
</gene>
<dbReference type="Gene3D" id="3.40.50.720">
    <property type="entry name" value="NAD(P)-binding Rossmann-like Domain"/>
    <property type="match status" value="1"/>
</dbReference>
<proteinExistence type="predicted"/>
<dbReference type="GO" id="GO:0009062">
    <property type="term" value="P:fatty acid catabolic process"/>
    <property type="evidence" value="ECO:0007669"/>
    <property type="project" value="InterPro"/>
</dbReference>
<dbReference type="PANTHER" id="PTHR43296">
    <property type="entry name" value="PEROXISOMAL 2,4-DIENOYL-COA REDUCTASE"/>
    <property type="match status" value="1"/>
</dbReference>
<dbReference type="HOGENOM" id="CLU_010194_1_2_1"/>
<dbReference type="SUPFAM" id="SSF51735">
    <property type="entry name" value="NAD(P)-binding Rossmann-fold domains"/>
    <property type="match status" value="1"/>
</dbReference>
<dbReference type="PANTHER" id="PTHR43296:SF2">
    <property type="entry name" value="PEROXISOMAL 2,4-DIENOYL-COA REDUCTASE [(3E)-ENOYL-COA-PRODUCING]"/>
    <property type="match status" value="1"/>
</dbReference>
<reference evidence="6" key="1">
    <citation type="submission" date="2013-12" db="EMBL/GenBank/DDBJ databases">
        <authorList>
            <person name="Genoscope - CEA"/>
        </authorList>
    </citation>
    <scope>NUCLEOTIDE SEQUENCE</scope>
    <source>
        <strain evidence="6">CBS 1993</strain>
    </source>
</reference>
<accession>W6MFZ6</accession>
<reference evidence="6" key="2">
    <citation type="submission" date="2014-02" db="EMBL/GenBank/DDBJ databases">
        <title>Complete DNA sequence of /Kuraishia capsulata/ illustrates novel genomic features among budding yeasts (/Saccharomycotina/).</title>
        <authorList>
            <person name="Morales L."/>
            <person name="Noel B."/>
            <person name="Porcel B."/>
            <person name="Marcet-Houben M."/>
            <person name="Hullo M-F."/>
            <person name="Sacerdot C."/>
            <person name="Tekaia F."/>
            <person name="Leh-Louis V."/>
            <person name="Despons L."/>
            <person name="Khanna V."/>
            <person name="Aury J-M."/>
            <person name="Barbe V."/>
            <person name="Couloux A."/>
            <person name="Labadie K."/>
            <person name="Pelletier E."/>
            <person name="Souciet J-L."/>
            <person name="Boekhout T."/>
            <person name="Gabaldon T."/>
            <person name="Wincker P."/>
            <person name="Dujon B."/>
        </authorList>
    </citation>
    <scope>NUCLEOTIDE SEQUENCE</scope>
    <source>
        <strain evidence="6">CBS 1993</strain>
    </source>
</reference>
<dbReference type="EC" id="1.3.1.124" evidence="3"/>
<evidence type="ECO:0000313" key="7">
    <source>
        <dbReference type="Proteomes" id="UP000019384"/>
    </source>
</evidence>
<dbReference type="EMBL" id="HG793125">
    <property type="protein sequence ID" value="CDK24596.1"/>
    <property type="molecule type" value="Genomic_DNA"/>
</dbReference>
<dbReference type="CDD" id="cd05369">
    <property type="entry name" value="TER_DECR_SDR_a"/>
    <property type="match status" value="1"/>
</dbReference>
<dbReference type="AlphaFoldDB" id="W6MFZ6"/>
<protein>
    <recommendedName>
        <fullName evidence="3">2,4-dienoyl-CoA reductase [(3E)-enoyl-CoA-producing]</fullName>
        <ecNumber evidence="3">1.3.1.124</ecNumber>
    </recommendedName>
</protein>
<sequence length="283" mass="29830">MPYTNNSWKSDLFSGKVVLVTGGAGTICRQQTEALIQLGANAAIIGRNVSKTENAAKEMSSIRPGAKVIGLGGVDVRNVNDLVKAVERTVQELGKVDLVICGAAGNFLADVNHLSSNAFKTVVDIDLLGSYNTIKACYEQLVKNKGSVIFVSATLHYYGLPFQAHVSAAKAGIDALNQVLAVELGPVGVRFNVIAPGAIGGTEGFDRLNRESIDAIKARIPLQRLGTTSDIADATVFLFSPAGDYITGTITVVDGGLWHTGNGGFNSKYPEDVKKLALAKPKL</sequence>
<evidence type="ECO:0000256" key="3">
    <source>
        <dbReference type="ARBA" id="ARBA00026117"/>
    </source>
</evidence>
<dbReference type="GO" id="GO:0008670">
    <property type="term" value="F:2,4-dienoyl-CoA reductase (NADPH) activity"/>
    <property type="evidence" value="ECO:0007669"/>
    <property type="project" value="InterPro"/>
</dbReference>
<keyword evidence="7" id="KW-1185">Reference proteome</keyword>